<dbReference type="InterPro" id="IPR038766">
    <property type="entry name" value="Membrane_comp_ABC_pdt"/>
</dbReference>
<organism evidence="9 10">
    <name type="scientific">Sphingomonas guangdongensis</name>
    <dbReference type="NCBI Taxonomy" id="1141890"/>
    <lineage>
        <taxon>Bacteria</taxon>
        <taxon>Pseudomonadati</taxon>
        <taxon>Pseudomonadota</taxon>
        <taxon>Alphaproteobacteria</taxon>
        <taxon>Sphingomonadales</taxon>
        <taxon>Sphingomonadaceae</taxon>
        <taxon>Sphingomonas</taxon>
    </lineage>
</organism>
<reference evidence="9 10" key="1">
    <citation type="submission" date="2017-07" db="EMBL/GenBank/DDBJ databases">
        <authorList>
            <person name="Sun Z.S."/>
            <person name="Albrecht U."/>
            <person name="Echele G."/>
            <person name="Lee C.C."/>
        </authorList>
    </citation>
    <scope>NUCLEOTIDE SEQUENCE [LARGE SCALE GENOMIC DNA]</scope>
    <source>
        <strain evidence="9 10">CGMCC 1.12672</strain>
    </source>
</reference>
<dbReference type="Pfam" id="PF12704">
    <property type="entry name" value="MacB_PCD"/>
    <property type="match status" value="1"/>
</dbReference>
<evidence type="ECO:0000259" key="8">
    <source>
        <dbReference type="Pfam" id="PF12704"/>
    </source>
</evidence>
<dbReference type="RefSeq" id="WP_218838922.1">
    <property type="nucleotide sequence ID" value="NZ_OBMI01000004.1"/>
</dbReference>
<evidence type="ECO:0000313" key="9">
    <source>
        <dbReference type="EMBL" id="SOB88320.1"/>
    </source>
</evidence>
<evidence type="ECO:0000256" key="4">
    <source>
        <dbReference type="ARBA" id="ARBA00022989"/>
    </source>
</evidence>
<proteinExistence type="predicted"/>
<feature type="domain" description="ABC3 transporter permease C-terminal" evidence="7">
    <location>
        <begin position="257"/>
        <end position="369"/>
    </location>
</feature>
<evidence type="ECO:0000256" key="5">
    <source>
        <dbReference type="ARBA" id="ARBA00023136"/>
    </source>
</evidence>
<name>A0A285R2I9_9SPHN</name>
<feature type="transmembrane region" description="Helical" evidence="6">
    <location>
        <begin position="751"/>
        <end position="774"/>
    </location>
</feature>
<evidence type="ECO:0000313" key="10">
    <source>
        <dbReference type="Proteomes" id="UP000219494"/>
    </source>
</evidence>
<keyword evidence="5 6" id="KW-0472">Membrane</keyword>
<keyword evidence="10" id="KW-1185">Reference proteome</keyword>
<dbReference type="Pfam" id="PF02687">
    <property type="entry name" value="FtsX"/>
    <property type="match status" value="2"/>
</dbReference>
<evidence type="ECO:0000256" key="3">
    <source>
        <dbReference type="ARBA" id="ARBA00022692"/>
    </source>
</evidence>
<dbReference type="InterPro" id="IPR003838">
    <property type="entry name" value="ABC3_permease_C"/>
</dbReference>
<sequence length="831" mass="86171">MSGWSLAWRLARRELSARFRGLRLLLVCLFLGVGALAAIGSLAAAIDGELAARGRVLLGGDVELSVSQRAADAGERAALRALGRVSETVRMQSMAVTPAGRTASVELKGVDAAYPLYGRLTRADGHAVRLIRDDQALVGPGLVERLGLRVGDTVRFGTARFLVAGMIGDEPDRLSEGFSLGPVVLVTTGGLARTGLIQPGSLYETKYRVATAADPEQVIRGWSRRYESAGWETRTRDRASPGASRFIERMGEFLSLVGLAALVIAGIGVGNGVTSYLEARRTNIAMFKVLGATAGLVTRIYLLQVLAVAAVGIALGLVAGIVAVPLIGVAAGAVLPVSPGLTLQPLPLLLAAAYGLLIALAFCAPALVAAGRVPAAALLRGALDPRVRTPRIAWGLMAVAGALVVALALVSSEQPLFAAGFLAAAAATLLLLLAIGSGIKTLAARLPRPRRPLARLALAALHRPGARTVALVVALGLGLTLFVLLATIRTSLDGNIRRSVPDRAPALFALDVPPAREAVFRRTVERVSPGARIATVPLMRGTITGYRTTRVADLATIPEGAWALRGERGLTFAAALPAGSDITAGRWWSAADASRSLVSVDERLARALDLRIGDPITVSILGLERTATVASFRRIAWDSLGFNFVLVFSPGALADVPHNLAATIDIPTARAGAVTRALLPAFPSTSVVEVGGVLQQVQTVVQQMATAIAAAASVAVLAGIAVLIGAIAAARSARTYDATVLKVLGATRAQVLSLQAIEYALLAAVMATVALALGSGGGWYVVTQLFGFDWLPDWRSVAVTLLVGAGLTILVGLAGSLPILRVRPAAALREL</sequence>
<feature type="transmembrane region" description="Helical" evidence="6">
    <location>
        <begin position="464"/>
        <end position="488"/>
    </location>
</feature>
<dbReference type="InterPro" id="IPR025857">
    <property type="entry name" value="MacB_PCD"/>
</dbReference>
<feature type="transmembrane region" description="Helical" evidence="6">
    <location>
        <begin position="300"/>
        <end position="328"/>
    </location>
</feature>
<evidence type="ECO:0000256" key="1">
    <source>
        <dbReference type="ARBA" id="ARBA00004651"/>
    </source>
</evidence>
<comment type="subcellular location">
    <subcellularLocation>
        <location evidence="1">Cell membrane</location>
        <topology evidence="1">Multi-pass membrane protein</topology>
    </subcellularLocation>
</comment>
<gene>
    <name evidence="9" type="ORF">SAMN06297144_3471</name>
</gene>
<feature type="transmembrane region" description="Helical" evidence="6">
    <location>
        <begin position="794"/>
        <end position="820"/>
    </location>
</feature>
<feature type="transmembrane region" description="Helical" evidence="6">
    <location>
        <begin position="416"/>
        <end position="443"/>
    </location>
</feature>
<feature type="transmembrane region" description="Helical" evidence="6">
    <location>
        <begin position="348"/>
        <end position="371"/>
    </location>
</feature>
<protein>
    <submittedName>
        <fullName evidence="9">Putative ABC transport system permease protein</fullName>
    </submittedName>
</protein>
<feature type="domain" description="ABC3 transporter permease C-terminal" evidence="7">
    <location>
        <begin position="711"/>
        <end position="822"/>
    </location>
</feature>
<keyword evidence="2" id="KW-1003">Cell membrane</keyword>
<dbReference type="GO" id="GO:0005886">
    <property type="term" value="C:plasma membrane"/>
    <property type="evidence" value="ECO:0007669"/>
    <property type="project" value="UniProtKB-SubCell"/>
</dbReference>
<keyword evidence="4 6" id="KW-1133">Transmembrane helix</keyword>
<dbReference type="PANTHER" id="PTHR30287:SF1">
    <property type="entry name" value="INNER MEMBRANE PROTEIN"/>
    <property type="match status" value="1"/>
</dbReference>
<dbReference type="Proteomes" id="UP000219494">
    <property type="component" value="Unassembled WGS sequence"/>
</dbReference>
<dbReference type="PANTHER" id="PTHR30287">
    <property type="entry name" value="MEMBRANE COMPONENT OF PREDICTED ABC SUPERFAMILY METABOLITE UPTAKE TRANSPORTER"/>
    <property type="match status" value="1"/>
</dbReference>
<evidence type="ECO:0000259" key="7">
    <source>
        <dbReference type="Pfam" id="PF02687"/>
    </source>
</evidence>
<feature type="transmembrane region" description="Helical" evidence="6">
    <location>
        <begin position="253"/>
        <end position="279"/>
    </location>
</feature>
<dbReference type="EMBL" id="OBMI01000004">
    <property type="protein sequence ID" value="SOB88320.1"/>
    <property type="molecule type" value="Genomic_DNA"/>
</dbReference>
<dbReference type="AlphaFoldDB" id="A0A285R2I9"/>
<feature type="transmembrane region" description="Helical" evidence="6">
    <location>
        <begin position="392"/>
        <end position="410"/>
    </location>
</feature>
<keyword evidence="3 6" id="KW-0812">Transmembrane</keyword>
<feature type="transmembrane region" description="Helical" evidence="6">
    <location>
        <begin position="704"/>
        <end position="730"/>
    </location>
</feature>
<evidence type="ECO:0000256" key="6">
    <source>
        <dbReference type="SAM" id="Phobius"/>
    </source>
</evidence>
<evidence type="ECO:0000256" key="2">
    <source>
        <dbReference type="ARBA" id="ARBA00022475"/>
    </source>
</evidence>
<accession>A0A285R2I9</accession>
<feature type="domain" description="MacB-like periplasmic core" evidence="8">
    <location>
        <begin position="26"/>
        <end position="219"/>
    </location>
</feature>